<dbReference type="InterPro" id="IPR032675">
    <property type="entry name" value="LRR_dom_sf"/>
</dbReference>
<proteinExistence type="predicted"/>
<dbReference type="SUPFAM" id="SSF52047">
    <property type="entry name" value="RNI-like"/>
    <property type="match status" value="1"/>
</dbReference>
<dbReference type="InterPro" id="IPR036047">
    <property type="entry name" value="F-box-like_dom_sf"/>
</dbReference>
<dbReference type="SUPFAM" id="SSF81383">
    <property type="entry name" value="F-box domain"/>
    <property type="match status" value="1"/>
</dbReference>
<accession>A0A9W8JH87</accession>
<protein>
    <recommendedName>
        <fullName evidence="3">F-box domain-containing protein</fullName>
    </recommendedName>
</protein>
<reference evidence="1" key="1">
    <citation type="submission" date="2022-06" db="EMBL/GenBank/DDBJ databases">
        <title>Genome Sequence of Candolleomyces eurysporus.</title>
        <authorList>
            <person name="Buettner E."/>
        </authorList>
    </citation>
    <scope>NUCLEOTIDE SEQUENCE</scope>
    <source>
        <strain evidence="1">VTCC 930004</strain>
    </source>
</reference>
<feature type="non-terminal residue" evidence="1">
    <location>
        <position position="630"/>
    </location>
</feature>
<dbReference type="AlphaFoldDB" id="A0A9W8JH87"/>
<dbReference type="OrthoDB" id="2977518at2759"/>
<evidence type="ECO:0000313" key="1">
    <source>
        <dbReference type="EMBL" id="KAJ2932789.1"/>
    </source>
</evidence>
<gene>
    <name evidence="1" type="ORF">H1R20_g4304</name>
</gene>
<evidence type="ECO:0008006" key="3">
    <source>
        <dbReference type="Google" id="ProtNLM"/>
    </source>
</evidence>
<dbReference type="Gene3D" id="1.20.1280.50">
    <property type="match status" value="1"/>
</dbReference>
<dbReference type="Gene3D" id="3.80.10.10">
    <property type="entry name" value="Ribonuclease Inhibitor"/>
    <property type="match status" value="1"/>
</dbReference>
<keyword evidence="2" id="KW-1185">Reference proteome</keyword>
<name>A0A9W8JH87_9AGAR</name>
<comment type="caution">
    <text evidence="1">The sequence shown here is derived from an EMBL/GenBank/DDBJ whole genome shotgun (WGS) entry which is preliminary data.</text>
</comment>
<sequence length="630" mass="71180">MSEDLKSLIPLFHTNDPLDPTEIATIQAELVRKDAAILKLQQQLRNLEVGREKYASLLSPLRQKPLPIELLGDIFAIVIARLHFQLDNLELASSYYGGAGVRENVSRARSKLIQLCLVCRAWRDAVYATPYLWSRLDLYWPSLDFDKVVRWFGLARGHPKSLYISPTYLYGFKEHQFDTLAKLLDQGPLLEHLELDMINGTSQLGEGGRLYQKMITKLKYPKVYAMKGKRPWDLLTSFSIRIDDANVSSDSDVVIPFRHLTTLHLALDTLPAVYHWLPWDGESEDSLELRAPNPLSPDPLLGGLTRLTITQCNWTVSVLLALLRWCTKVESLTIGYASRDEDNDEEEPSLNFLSELADKGVSLPELKVLRLRNVDRNQKHAYSVLRFLSTPNLEELDMGFATVEGSAEDGGDDIEDPEYIFPDCVQLEKVVESFAQRIAKEDEVAQAKAKRELELSKSSSGQSGETILQPEASPFRRLRLHNLYISSKSLATILLALPSSTSNLALDSVYSESTLFKQLQDPLKYVSPTAPRPLHGHLLPNLQVLELLNIRREYTHIPDIYGFVVSRRLFGEFNVPGMEGTEGLRELRVSIIEKNKSKGKEGEEEVGASRADDILRAVYEINVDVRAVRD</sequence>
<evidence type="ECO:0000313" key="2">
    <source>
        <dbReference type="Proteomes" id="UP001140091"/>
    </source>
</evidence>
<organism evidence="1 2">
    <name type="scientific">Candolleomyces eurysporus</name>
    <dbReference type="NCBI Taxonomy" id="2828524"/>
    <lineage>
        <taxon>Eukaryota</taxon>
        <taxon>Fungi</taxon>
        <taxon>Dikarya</taxon>
        <taxon>Basidiomycota</taxon>
        <taxon>Agaricomycotina</taxon>
        <taxon>Agaricomycetes</taxon>
        <taxon>Agaricomycetidae</taxon>
        <taxon>Agaricales</taxon>
        <taxon>Agaricineae</taxon>
        <taxon>Psathyrellaceae</taxon>
        <taxon>Candolleomyces</taxon>
    </lineage>
</organism>
<dbReference type="EMBL" id="JANBPK010000759">
    <property type="protein sequence ID" value="KAJ2932789.1"/>
    <property type="molecule type" value="Genomic_DNA"/>
</dbReference>
<dbReference type="Proteomes" id="UP001140091">
    <property type="component" value="Unassembled WGS sequence"/>
</dbReference>